<feature type="compositionally biased region" description="Basic residues" evidence="2">
    <location>
        <begin position="613"/>
        <end position="622"/>
    </location>
</feature>
<evidence type="ECO:0000313" key="6">
    <source>
        <dbReference type="Proteomes" id="UP000275078"/>
    </source>
</evidence>
<gene>
    <name evidence="5" type="ORF">BJ508DRAFT_417067</name>
</gene>
<reference evidence="5 6" key="1">
    <citation type="journal article" date="2018" name="Nat. Ecol. Evol.">
        <title>Pezizomycetes genomes reveal the molecular basis of ectomycorrhizal truffle lifestyle.</title>
        <authorList>
            <person name="Murat C."/>
            <person name="Payen T."/>
            <person name="Noel B."/>
            <person name="Kuo A."/>
            <person name="Morin E."/>
            <person name="Chen J."/>
            <person name="Kohler A."/>
            <person name="Krizsan K."/>
            <person name="Balestrini R."/>
            <person name="Da Silva C."/>
            <person name="Montanini B."/>
            <person name="Hainaut M."/>
            <person name="Levati E."/>
            <person name="Barry K.W."/>
            <person name="Belfiori B."/>
            <person name="Cichocki N."/>
            <person name="Clum A."/>
            <person name="Dockter R.B."/>
            <person name="Fauchery L."/>
            <person name="Guy J."/>
            <person name="Iotti M."/>
            <person name="Le Tacon F."/>
            <person name="Lindquist E.A."/>
            <person name="Lipzen A."/>
            <person name="Malagnac F."/>
            <person name="Mello A."/>
            <person name="Molinier V."/>
            <person name="Miyauchi S."/>
            <person name="Poulain J."/>
            <person name="Riccioni C."/>
            <person name="Rubini A."/>
            <person name="Sitrit Y."/>
            <person name="Splivallo R."/>
            <person name="Traeger S."/>
            <person name="Wang M."/>
            <person name="Zifcakova L."/>
            <person name="Wipf D."/>
            <person name="Zambonelli A."/>
            <person name="Paolocci F."/>
            <person name="Nowrousian M."/>
            <person name="Ottonello S."/>
            <person name="Baldrian P."/>
            <person name="Spatafora J.W."/>
            <person name="Henrissat B."/>
            <person name="Nagy L.G."/>
            <person name="Aury J.M."/>
            <person name="Wincker P."/>
            <person name="Grigoriev I.V."/>
            <person name="Bonfante P."/>
            <person name="Martin F.M."/>
        </authorList>
    </citation>
    <scope>NUCLEOTIDE SEQUENCE [LARGE SCALE GENOMIC DNA]</scope>
    <source>
        <strain evidence="5 6">RN42</strain>
    </source>
</reference>
<keyword evidence="3" id="KW-0732">Signal</keyword>
<protein>
    <recommendedName>
        <fullName evidence="4">DUF7580 domain-containing protein</fullName>
    </recommendedName>
</protein>
<evidence type="ECO:0000256" key="3">
    <source>
        <dbReference type="SAM" id="SignalP"/>
    </source>
</evidence>
<keyword evidence="1" id="KW-0175">Coiled coil</keyword>
<feature type="coiled-coil region" evidence="1">
    <location>
        <begin position="173"/>
        <end position="200"/>
    </location>
</feature>
<dbReference type="Proteomes" id="UP000275078">
    <property type="component" value="Unassembled WGS sequence"/>
</dbReference>
<organism evidence="5 6">
    <name type="scientific">Ascobolus immersus RN42</name>
    <dbReference type="NCBI Taxonomy" id="1160509"/>
    <lineage>
        <taxon>Eukaryota</taxon>
        <taxon>Fungi</taxon>
        <taxon>Dikarya</taxon>
        <taxon>Ascomycota</taxon>
        <taxon>Pezizomycotina</taxon>
        <taxon>Pezizomycetes</taxon>
        <taxon>Pezizales</taxon>
        <taxon>Ascobolaceae</taxon>
        <taxon>Ascobolus</taxon>
    </lineage>
</organism>
<proteinExistence type="predicted"/>
<dbReference type="Pfam" id="PF24476">
    <property type="entry name" value="DUF7580"/>
    <property type="match status" value="1"/>
</dbReference>
<evidence type="ECO:0000259" key="4">
    <source>
        <dbReference type="Pfam" id="PF24476"/>
    </source>
</evidence>
<accession>A0A3N4HUB6</accession>
<sequence length="622" mass="71451">MSGFEIVGIVLGALPIVCEIAGSSMDYYENTRRTFSFSWKNKDELNQMRYEFYQALAFETMVLENTLGAVFNKKLPGMSFKEMELRLIAAEINDRSATMDPQIMECLNTIFRTEGDRVLFVSVMKSVLKIVFELTKGVGLEVPRKFKDYQKMGKVLIDFQTRCTKSDWNFNERRKFINKLENREKLLKSLKKANKRLIRILDVRGNKVIEQAPDVSRSRLETKSPRADEFHQLAGLDTTRSSDEATGQPSIQLRTLSSQIFGALRGLWSQHCHCSTEHEAGICLEICHPKGFVRHVESRETGIRMLVCRKREWKEVVVAIAPTRTDSHDTPTSGASTCNSALDLRSGHQRSICQTIKHCGKKPAAIHLQIECYGTNLHRLLQPELRTKQLKICEQVESSVDLSLGQLLENPDMASRYKPERRTRLRIASILAHSVFHLYESPWSNTRWDKHHLTFFRTANGWPDYDRPYMNTSFDEESFYPAQEVPEDAELLHRKIGILKLAILLLELYAWKPIKELRKPEDGADGLLSTDHAAALRLYERYQLRLPEYFKSVAGCLNMPWRVDCGLAISLDDEVTRCGFYQEVIVPLERQIDALDPVDSEDAKSIASSTATRPRKARQRRR</sequence>
<evidence type="ECO:0000256" key="2">
    <source>
        <dbReference type="SAM" id="MobiDB-lite"/>
    </source>
</evidence>
<feature type="domain" description="DUF7580" evidence="4">
    <location>
        <begin position="251"/>
        <end position="593"/>
    </location>
</feature>
<dbReference type="EMBL" id="ML119726">
    <property type="protein sequence ID" value="RPA77463.1"/>
    <property type="molecule type" value="Genomic_DNA"/>
</dbReference>
<dbReference type="PANTHER" id="PTHR35186:SF4">
    <property type="entry name" value="PRION-INHIBITION AND PROPAGATION HELO DOMAIN-CONTAINING PROTEIN"/>
    <property type="match status" value="1"/>
</dbReference>
<keyword evidence="6" id="KW-1185">Reference proteome</keyword>
<dbReference type="InterPro" id="IPR056002">
    <property type="entry name" value="DUF7580"/>
</dbReference>
<evidence type="ECO:0000313" key="5">
    <source>
        <dbReference type="EMBL" id="RPA77463.1"/>
    </source>
</evidence>
<dbReference type="AlphaFoldDB" id="A0A3N4HUB6"/>
<name>A0A3N4HUB6_ASCIM</name>
<evidence type="ECO:0000256" key="1">
    <source>
        <dbReference type="SAM" id="Coils"/>
    </source>
</evidence>
<dbReference type="PANTHER" id="PTHR35186">
    <property type="entry name" value="ANK_REP_REGION DOMAIN-CONTAINING PROTEIN"/>
    <property type="match status" value="1"/>
</dbReference>
<feature type="chain" id="PRO_5017984121" description="DUF7580 domain-containing protein" evidence="3">
    <location>
        <begin position="21"/>
        <end position="622"/>
    </location>
</feature>
<feature type="region of interest" description="Disordered" evidence="2">
    <location>
        <begin position="598"/>
        <end position="622"/>
    </location>
</feature>
<dbReference type="OrthoDB" id="3565018at2759"/>
<dbReference type="STRING" id="1160509.A0A3N4HUB6"/>
<feature type="signal peptide" evidence="3">
    <location>
        <begin position="1"/>
        <end position="20"/>
    </location>
</feature>